<protein>
    <submittedName>
        <fullName evidence="4">Acetyl esterase</fullName>
        <ecNumber evidence="4">3.1.1.-</ecNumber>
    </submittedName>
</protein>
<evidence type="ECO:0000313" key="4">
    <source>
        <dbReference type="EMBL" id="MBM7631319.1"/>
    </source>
</evidence>
<dbReference type="EMBL" id="JAFBEC010000001">
    <property type="protein sequence ID" value="MBM7631319.1"/>
    <property type="molecule type" value="Genomic_DNA"/>
</dbReference>
<sequence>MALDPTVKAILAEMEKQGLPGLETLSPEEARVNRRIGTDDGQVVEEVNRVENLSFESEGYTIPVRIYQPEGTTPQPILLYFHGGGWVLGDLDSHDPVCRRIANASQSTVISVEYRLAPEYPFPAAVYDCYNAVHWVREQAEVLGIDKERVAVGGDSAGGNLAAVVTHLLKERNEPLPVYQLLIYPSVDFTKKYPSDEKNKEGLFLTGEAMSYFRKHYLSQKEDKFNPLASPMVREDVMGLPPAHIITAEYDPLRDQGEAYATRLKQAGNEVTYIDYKGMVHGFISMANLVPQGAEALTEAGRALQARFIEVKAGK</sequence>
<dbReference type="InterPro" id="IPR002168">
    <property type="entry name" value="Lipase_GDXG_HIS_AS"/>
</dbReference>
<keyword evidence="2 4" id="KW-0378">Hydrolase</keyword>
<organism evidence="4 5">
    <name type="scientific">Geomicrobium sediminis</name>
    <dbReference type="NCBI Taxonomy" id="1347788"/>
    <lineage>
        <taxon>Bacteria</taxon>
        <taxon>Bacillati</taxon>
        <taxon>Bacillota</taxon>
        <taxon>Bacilli</taxon>
        <taxon>Bacillales</taxon>
        <taxon>Geomicrobium</taxon>
    </lineage>
</organism>
<dbReference type="PANTHER" id="PTHR48081">
    <property type="entry name" value="AB HYDROLASE SUPERFAMILY PROTEIN C4A8.06C"/>
    <property type="match status" value="1"/>
</dbReference>
<evidence type="ECO:0000259" key="3">
    <source>
        <dbReference type="Pfam" id="PF07859"/>
    </source>
</evidence>
<dbReference type="PANTHER" id="PTHR48081:SF8">
    <property type="entry name" value="ALPHA_BETA HYDROLASE FOLD-3 DOMAIN-CONTAINING PROTEIN-RELATED"/>
    <property type="match status" value="1"/>
</dbReference>
<evidence type="ECO:0000313" key="5">
    <source>
        <dbReference type="Proteomes" id="UP000741863"/>
    </source>
</evidence>
<dbReference type="Gene3D" id="3.40.50.1820">
    <property type="entry name" value="alpha/beta hydrolase"/>
    <property type="match status" value="1"/>
</dbReference>
<evidence type="ECO:0000256" key="2">
    <source>
        <dbReference type="ARBA" id="ARBA00022801"/>
    </source>
</evidence>
<dbReference type="EC" id="3.1.1.-" evidence="4"/>
<dbReference type="RefSeq" id="WP_204695473.1">
    <property type="nucleotide sequence ID" value="NZ_JAFBEC010000001.1"/>
</dbReference>
<proteinExistence type="inferred from homology"/>
<gene>
    <name evidence="4" type="ORF">JOD17_000410</name>
</gene>
<dbReference type="PROSITE" id="PS01173">
    <property type="entry name" value="LIPASE_GDXG_HIS"/>
    <property type="match status" value="1"/>
</dbReference>
<comment type="similarity">
    <text evidence="1">Belongs to the 'GDXG' lipolytic enzyme family.</text>
</comment>
<dbReference type="Pfam" id="PF07859">
    <property type="entry name" value="Abhydrolase_3"/>
    <property type="match status" value="1"/>
</dbReference>
<accession>A0ABS2P7P1</accession>
<dbReference type="InterPro" id="IPR013094">
    <property type="entry name" value="AB_hydrolase_3"/>
</dbReference>
<evidence type="ECO:0000256" key="1">
    <source>
        <dbReference type="ARBA" id="ARBA00010515"/>
    </source>
</evidence>
<keyword evidence="5" id="KW-1185">Reference proteome</keyword>
<reference evidence="4 5" key="1">
    <citation type="submission" date="2021-01" db="EMBL/GenBank/DDBJ databases">
        <title>Genomic Encyclopedia of Type Strains, Phase IV (KMG-IV): sequencing the most valuable type-strain genomes for metagenomic binning, comparative biology and taxonomic classification.</title>
        <authorList>
            <person name="Goeker M."/>
        </authorList>
    </citation>
    <scope>NUCLEOTIDE SEQUENCE [LARGE SCALE GENOMIC DNA]</scope>
    <source>
        <strain evidence="4 5">DSM 25540</strain>
    </source>
</reference>
<dbReference type="SUPFAM" id="SSF53474">
    <property type="entry name" value="alpha/beta-Hydrolases"/>
    <property type="match status" value="1"/>
</dbReference>
<name>A0ABS2P7P1_9BACL</name>
<feature type="domain" description="Alpha/beta hydrolase fold-3" evidence="3">
    <location>
        <begin position="78"/>
        <end position="284"/>
    </location>
</feature>
<dbReference type="GO" id="GO:0016787">
    <property type="term" value="F:hydrolase activity"/>
    <property type="evidence" value="ECO:0007669"/>
    <property type="project" value="UniProtKB-KW"/>
</dbReference>
<dbReference type="InterPro" id="IPR029058">
    <property type="entry name" value="AB_hydrolase_fold"/>
</dbReference>
<dbReference type="InterPro" id="IPR050300">
    <property type="entry name" value="GDXG_lipolytic_enzyme"/>
</dbReference>
<comment type="caution">
    <text evidence="4">The sequence shown here is derived from an EMBL/GenBank/DDBJ whole genome shotgun (WGS) entry which is preliminary data.</text>
</comment>
<dbReference type="Proteomes" id="UP000741863">
    <property type="component" value="Unassembled WGS sequence"/>
</dbReference>